<dbReference type="EMBL" id="NWVD01000005">
    <property type="protein sequence ID" value="PCG08584.1"/>
    <property type="molecule type" value="Genomic_DNA"/>
</dbReference>
<dbReference type="Proteomes" id="UP000218784">
    <property type="component" value="Unassembled WGS sequence"/>
</dbReference>
<feature type="transmembrane region" description="Helical" evidence="1">
    <location>
        <begin position="110"/>
        <end position="129"/>
    </location>
</feature>
<feature type="transmembrane region" description="Helical" evidence="1">
    <location>
        <begin position="80"/>
        <end position="98"/>
    </location>
</feature>
<keyword evidence="1" id="KW-1133">Transmembrane helix</keyword>
<organism evidence="2 3">
    <name type="scientific">Sphingomonas ginsenosidimutans</name>
    <dbReference type="NCBI Taxonomy" id="862134"/>
    <lineage>
        <taxon>Bacteria</taxon>
        <taxon>Pseudomonadati</taxon>
        <taxon>Pseudomonadota</taxon>
        <taxon>Alphaproteobacteria</taxon>
        <taxon>Sphingomonadales</taxon>
        <taxon>Sphingomonadaceae</taxon>
        <taxon>Sphingomonas</taxon>
    </lineage>
</organism>
<evidence type="ECO:0000313" key="2">
    <source>
        <dbReference type="EMBL" id="PCG08584.1"/>
    </source>
</evidence>
<keyword evidence="1" id="KW-0812">Transmembrane</keyword>
<accession>A0A2A4HW48</accession>
<dbReference type="PROSITE" id="PS51257">
    <property type="entry name" value="PROKAR_LIPOPROTEIN"/>
    <property type="match status" value="1"/>
</dbReference>
<dbReference type="AlphaFoldDB" id="A0A2A4HW48"/>
<keyword evidence="3" id="KW-1185">Reference proteome</keyword>
<sequence length="139" mass="14984">MRGAWWFRVAVIAFFLWSLSGVFACIQQFRLGAEAMGPASDYDRALFASLPIWYMAVYAVATGCSLLGALAMIAGSVLSVPLLTIALVAVMIQFGWLFATTDIVAVKGVWVAYFPLLILAVAAGALKLAHLGRRRGWIG</sequence>
<gene>
    <name evidence="2" type="ORF">COA17_13005</name>
</gene>
<evidence type="ECO:0000313" key="3">
    <source>
        <dbReference type="Proteomes" id="UP000218784"/>
    </source>
</evidence>
<evidence type="ECO:0000256" key="1">
    <source>
        <dbReference type="SAM" id="Phobius"/>
    </source>
</evidence>
<keyword evidence="1" id="KW-0472">Membrane</keyword>
<dbReference type="RefSeq" id="WP_066488222.1">
    <property type="nucleotide sequence ID" value="NZ_NWVD01000005.1"/>
</dbReference>
<protein>
    <recommendedName>
        <fullName evidence="4">Sugar transporter</fullName>
    </recommendedName>
</protein>
<reference evidence="2 3" key="1">
    <citation type="submission" date="2017-09" db="EMBL/GenBank/DDBJ databases">
        <title>Sphingomonas ginsenosidimutans KACC 14949, whole genome shotgun sequence.</title>
        <authorList>
            <person name="Feng G."/>
            <person name="Zhu H."/>
        </authorList>
    </citation>
    <scope>NUCLEOTIDE SEQUENCE [LARGE SCALE GENOMIC DNA]</scope>
    <source>
        <strain evidence="2 3">KACC 14949</strain>
    </source>
</reference>
<proteinExistence type="predicted"/>
<feature type="transmembrane region" description="Helical" evidence="1">
    <location>
        <begin position="52"/>
        <end position="73"/>
    </location>
</feature>
<comment type="caution">
    <text evidence="2">The sequence shown here is derived from an EMBL/GenBank/DDBJ whole genome shotgun (WGS) entry which is preliminary data.</text>
</comment>
<evidence type="ECO:0008006" key="4">
    <source>
        <dbReference type="Google" id="ProtNLM"/>
    </source>
</evidence>
<name>A0A2A4HW48_9SPHN</name>